<gene>
    <name evidence="2" type="ORF">NC799_08925</name>
</gene>
<protein>
    <submittedName>
        <fullName evidence="2">HD domain-containing protein</fullName>
    </submittedName>
</protein>
<dbReference type="InterPro" id="IPR003607">
    <property type="entry name" value="HD/PDEase_dom"/>
</dbReference>
<dbReference type="Pfam" id="PF13328">
    <property type="entry name" value="HD_4"/>
    <property type="match status" value="1"/>
</dbReference>
<dbReference type="RefSeq" id="WP_272446108.1">
    <property type="nucleotide sequence ID" value="NZ_JAMQKC010000006.1"/>
</dbReference>
<feature type="domain" description="HD/PDEase" evidence="1">
    <location>
        <begin position="22"/>
        <end position="129"/>
    </location>
</feature>
<dbReference type="PANTHER" id="PTHR46246">
    <property type="entry name" value="GUANOSINE-3',5'-BIS(DIPHOSPHATE) 3'-PYROPHOSPHOHYDROLASE MESH1"/>
    <property type="match status" value="1"/>
</dbReference>
<organism evidence="2 3">
    <name type="scientific">Aquibacillus salsiterrae</name>
    <dbReference type="NCBI Taxonomy" id="2950439"/>
    <lineage>
        <taxon>Bacteria</taxon>
        <taxon>Bacillati</taxon>
        <taxon>Bacillota</taxon>
        <taxon>Bacilli</taxon>
        <taxon>Bacillales</taxon>
        <taxon>Bacillaceae</taxon>
        <taxon>Aquibacillus</taxon>
    </lineage>
</organism>
<dbReference type="Gene3D" id="1.10.3210.10">
    <property type="entry name" value="Hypothetical protein af1432"/>
    <property type="match status" value="1"/>
</dbReference>
<dbReference type="AlphaFoldDB" id="A0A9X3WEZ9"/>
<dbReference type="PANTHER" id="PTHR46246:SF1">
    <property type="entry name" value="GUANOSINE-3',5'-BIS(DIPHOSPHATE) 3'-PYROPHOSPHOHYDROLASE MESH1"/>
    <property type="match status" value="1"/>
</dbReference>
<dbReference type="GO" id="GO:0008893">
    <property type="term" value="F:guanosine-3',5'-bis(diphosphate) 3'-diphosphatase activity"/>
    <property type="evidence" value="ECO:0007669"/>
    <property type="project" value="TreeGrafter"/>
</dbReference>
<sequence length="180" mass="20690">MNLMNAIEYAAKKHEGQRRKVDGTPYISHPYRVGMLLMQDGYKEELVIAGILHDVVEDTSGTIEEIKSLFGDEVAELVFYASEPDKSLSWEDRKQHTIETMKTAPLEAKIVVCADKVDNLTSILNSEKELGNKVWGYFTKDKASQQWYYTSMYQSLTTGVKNHPKLFHQFNQLLEQLRLL</sequence>
<keyword evidence="3" id="KW-1185">Reference proteome</keyword>
<proteinExistence type="predicted"/>
<dbReference type="SUPFAM" id="SSF109604">
    <property type="entry name" value="HD-domain/PDEase-like"/>
    <property type="match status" value="1"/>
</dbReference>
<dbReference type="CDD" id="cd00077">
    <property type="entry name" value="HDc"/>
    <property type="match status" value="1"/>
</dbReference>
<evidence type="ECO:0000313" key="2">
    <source>
        <dbReference type="EMBL" id="MDC3417045.1"/>
    </source>
</evidence>
<accession>A0A9X3WEZ9</accession>
<dbReference type="EMBL" id="JAMQKC010000006">
    <property type="protein sequence ID" value="MDC3417045.1"/>
    <property type="molecule type" value="Genomic_DNA"/>
</dbReference>
<name>A0A9X3WEZ9_9BACI</name>
<dbReference type="InterPro" id="IPR052194">
    <property type="entry name" value="MESH1"/>
</dbReference>
<comment type="caution">
    <text evidence="2">The sequence shown here is derived from an EMBL/GenBank/DDBJ whole genome shotgun (WGS) entry which is preliminary data.</text>
</comment>
<reference evidence="2" key="1">
    <citation type="submission" date="2022-06" db="EMBL/GenBank/DDBJ databases">
        <title>Aquibacillus sp. a new bacterium isolated from soil saline samples.</title>
        <authorList>
            <person name="Galisteo C."/>
            <person name="De La Haba R."/>
            <person name="Sanchez-Porro C."/>
            <person name="Ventosa A."/>
        </authorList>
    </citation>
    <scope>NUCLEOTIDE SEQUENCE</scope>
    <source>
        <strain evidence="2">3ASR75-54</strain>
    </source>
</reference>
<dbReference type="Proteomes" id="UP001145069">
    <property type="component" value="Unassembled WGS sequence"/>
</dbReference>
<evidence type="ECO:0000259" key="1">
    <source>
        <dbReference type="SMART" id="SM00471"/>
    </source>
</evidence>
<dbReference type="SMART" id="SM00471">
    <property type="entry name" value="HDc"/>
    <property type="match status" value="1"/>
</dbReference>
<evidence type="ECO:0000313" key="3">
    <source>
        <dbReference type="Proteomes" id="UP001145069"/>
    </source>
</evidence>